<reference evidence="1" key="1">
    <citation type="submission" date="2021-01" db="EMBL/GenBank/DDBJ databases">
        <title>Whole genome shotgun sequence of Catellatospora methionotrophica NBRC 14553.</title>
        <authorList>
            <person name="Komaki H."/>
            <person name="Tamura T."/>
        </authorList>
    </citation>
    <scope>NUCLEOTIDE SEQUENCE</scope>
    <source>
        <strain evidence="1">NBRC 14553</strain>
    </source>
</reference>
<evidence type="ECO:0000313" key="2">
    <source>
        <dbReference type="Proteomes" id="UP000660339"/>
    </source>
</evidence>
<accession>A0A8J3L7A8</accession>
<organism evidence="1 2">
    <name type="scientific">Catellatospora methionotrophica</name>
    <dbReference type="NCBI Taxonomy" id="121620"/>
    <lineage>
        <taxon>Bacteria</taxon>
        <taxon>Bacillati</taxon>
        <taxon>Actinomycetota</taxon>
        <taxon>Actinomycetes</taxon>
        <taxon>Micromonosporales</taxon>
        <taxon>Micromonosporaceae</taxon>
        <taxon>Catellatospora</taxon>
    </lineage>
</organism>
<keyword evidence="2" id="KW-1185">Reference proteome</keyword>
<dbReference type="InterPro" id="IPR050583">
    <property type="entry name" value="Mycobacterial_A85_antigen"/>
</dbReference>
<dbReference type="SUPFAM" id="SSF53474">
    <property type="entry name" value="alpha/beta-Hydrolases"/>
    <property type="match status" value="1"/>
</dbReference>
<proteinExistence type="predicted"/>
<dbReference type="RefSeq" id="WP_166383949.1">
    <property type="nucleotide sequence ID" value="NZ_BAAATT010000006.1"/>
</dbReference>
<dbReference type="GO" id="GO:0016747">
    <property type="term" value="F:acyltransferase activity, transferring groups other than amino-acyl groups"/>
    <property type="evidence" value="ECO:0007669"/>
    <property type="project" value="TreeGrafter"/>
</dbReference>
<dbReference type="PANTHER" id="PTHR48098:SF1">
    <property type="entry name" value="DIACYLGLYCEROL ACYLTRANSFERASE_MYCOLYLTRANSFERASE AG85A"/>
    <property type="match status" value="1"/>
</dbReference>
<sequence length="264" mass="27650">MERRRMLRVAAGVTLGAAALGGVLAWRGNRPDDAETAAALVPDVPLGDERLEQRRSAARGATVDFYTAVPAGHGDGRGLPVCLVLHGASATAAGYPGFGFGRFLSDAAQRGVPPFVLAGATGGRLRWEPSGADDPQRMAYEELPAWCAERGFDTTRLALWGWSMGGYGVLRLAESHPRAYRAVAAFSPAVAPGDRVFADAAALAGTPVALWCGKQDGFYGEVQALAPTIPGATTAYADGAHTRTYWNSITPAAFDFLGRALSTT</sequence>
<dbReference type="Proteomes" id="UP000660339">
    <property type="component" value="Unassembled WGS sequence"/>
</dbReference>
<dbReference type="InterPro" id="IPR029058">
    <property type="entry name" value="AB_hydrolase_fold"/>
</dbReference>
<dbReference type="PANTHER" id="PTHR48098">
    <property type="entry name" value="ENTEROCHELIN ESTERASE-RELATED"/>
    <property type="match status" value="1"/>
</dbReference>
<comment type="caution">
    <text evidence="1">The sequence shown here is derived from an EMBL/GenBank/DDBJ whole genome shotgun (WGS) entry which is preliminary data.</text>
</comment>
<dbReference type="Gene3D" id="3.40.50.1820">
    <property type="entry name" value="alpha/beta hydrolase"/>
    <property type="match status" value="1"/>
</dbReference>
<gene>
    <name evidence="1" type="ORF">Cme02nite_40490</name>
</gene>
<dbReference type="InterPro" id="IPR000801">
    <property type="entry name" value="Esterase-like"/>
</dbReference>
<dbReference type="AlphaFoldDB" id="A0A8J3L7A8"/>
<evidence type="ECO:0000313" key="1">
    <source>
        <dbReference type="EMBL" id="GIG15717.1"/>
    </source>
</evidence>
<dbReference type="EMBL" id="BONJ01000022">
    <property type="protein sequence ID" value="GIG15717.1"/>
    <property type="molecule type" value="Genomic_DNA"/>
</dbReference>
<name>A0A8J3L7A8_9ACTN</name>
<dbReference type="Pfam" id="PF00756">
    <property type="entry name" value="Esterase"/>
    <property type="match status" value="1"/>
</dbReference>
<protein>
    <submittedName>
        <fullName evidence="1">Esterase</fullName>
    </submittedName>
</protein>